<feature type="transmembrane region" description="Helical" evidence="1">
    <location>
        <begin position="132"/>
        <end position="151"/>
    </location>
</feature>
<proteinExistence type="predicted"/>
<feature type="transmembrane region" description="Helical" evidence="1">
    <location>
        <begin position="101"/>
        <end position="120"/>
    </location>
</feature>
<reference evidence="2 3" key="1">
    <citation type="submission" date="2021-01" db="EMBL/GenBank/DDBJ databases">
        <title>Roseomonas sp. nov, a bacterium isolated from an oil production mixture in Yumen Oilfield.</title>
        <authorList>
            <person name="Wu D."/>
        </authorList>
    </citation>
    <scope>NUCLEOTIDE SEQUENCE [LARGE SCALE GENOMIC DNA]</scope>
    <source>
        <strain evidence="2 3">ROY-5-3</strain>
    </source>
</reference>
<evidence type="ECO:0000256" key="1">
    <source>
        <dbReference type="SAM" id="Phobius"/>
    </source>
</evidence>
<evidence type="ECO:0000313" key="3">
    <source>
        <dbReference type="Proteomes" id="UP000689967"/>
    </source>
</evidence>
<dbReference type="GO" id="GO:0006508">
    <property type="term" value="P:proteolysis"/>
    <property type="evidence" value="ECO:0007669"/>
    <property type="project" value="UniProtKB-KW"/>
</dbReference>
<keyword evidence="1" id="KW-1133">Transmembrane helix</keyword>
<keyword evidence="3" id="KW-1185">Reference proteome</keyword>
<feature type="transmembrane region" description="Helical" evidence="1">
    <location>
        <begin position="21"/>
        <end position="40"/>
    </location>
</feature>
<keyword evidence="2" id="KW-0378">Hydrolase</keyword>
<gene>
    <name evidence="2" type="ORF">JJQ90_05095</name>
</gene>
<keyword evidence="1" id="KW-0472">Membrane</keyword>
<dbReference type="EMBL" id="JAERQM010000001">
    <property type="protein sequence ID" value="MBU8543069.1"/>
    <property type="molecule type" value="Genomic_DNA"/>
</dbReference>
<accession>A0ABS6H319</accession>
<dbReference type="Proteomes" id="UP000689967">
    <property type="component" value="Unassembled WGS sequence"/>
</dbReference>
<organism evidence="2 3">
    <name type="scientific">Falsiroseomonas oleicola</name>
    <dbReference type="NCBI Taxonomy" id="2801474"/>
    <lineage>
        <taxon>Bacteria</taxon>
        <taxon>Pseudomonadati</taxon>
        <taxon>Pseudomonadota</taxon>
        <taxon>Alphaproteobacteria</taxon>
        <taxon>Acetobacterales</taxon>
        <taxon>Roseomonadaceae</taxon>
        <taxon>Falsiroseomonas</taxon>
    </lineage>
</organism>
<protein>
    <submittedName>
        <fullName evidence="2">Protease</fullName>
    </submittedName>
</protein>
<sequence length="449" mass="49212">MLKLAFLLIGPASFRAHWSAISVLGGSLILLAILIAANVVPAFAEIAGALLGLAFAAYGAAALAGALAARQRGAERLAWVLPAASVLMGLLLILAPFQSDLALGWLLAILFLTDAIGRVVPALVGKFRGWRLHVAIAAAEVLLAAMLILNWPLPRSQNIPLCIGAFLGLAGWLLLRLGVMLRNLEEEVAILMLPIFAGRGWYEHAPILVDDDTPPGRSETPLLIRVWTPRGCAVDTERMPIVDRYFGAVNPDGSISTGHSSLEMAPDVYISHYPVEERTRSRDHFLHALSASTDNDAPGIFQPSYAVEVANWVEADQEVRFHTYNARRLRAFWIGYRQDTLYNVVNRNCSTVIAGALDAALEGVLATPHPWRRLLGLLLNPDLWLAALMRVRADSATWTPGFLLDYVVPLSRIVDRPELSWSARFAWFLSRFRRSMRDSVPEAGRPEAA</sequence>
<comment type="caution">
    <text evidence="2">The sequence shown here is derived from an EMBL/GenBank/DDBJ whole genome shotgun (WGS) entry which is preliminary data.</text>
</comment>
<evidence type="ECO:0000313" key="2">
    <source>
        <dbReference type="EMBL" id="MBU8543069.1"/>
    </source>
</evidence>
<feature type="transmembrane region" description="Helical" evidence="1">
    <location>
        <begin position="76"/>
        <end position="95"/>
    </location>
</feature>
<name>A0ABS6H319_9PROT</name>
<keyword evidence="1" id="KW-0812">Transmembrane</keyword>
<dbReference type="RefSeq" id="WP_216873363.1">
    <property type="nucleotide sequence ID" value="NZ_JAERQM010000001.1"/>
</dbReference>
<feature type="transmembrane region" description="Helical" evidence="1">
    <location>
        <begin position="46"/>
        <end position="69"/>
    </location>
</feature>
<feature type="transmembrane region" description="Helical" evidence="1">
    <location>
        <begin position="157"/>
        <end position="175"/>
    </location>
</feature>
<keyword evidence="2" id="KW-0645">Protease</keyword>
<dbReference type="GO" id="GO:0008233">
    <property type="term" value="F:peptidase activity"/>
    <property type="evidence" value="ECO:0007669"/>
    <property type="project" value="UniProtKB-KW"/>
</dbReference>